<evidence type="ECO:0000313" key="3">
    <source>
        <dbReference type="EMBL" id="BBG27054.1"/>
    </source>
</evidence>
<accession>A0A510E3H5</accession>
<dbReference type="AlphaFoldDB" id="A0A510DVT1"/>
<dbReference type="GeneID" id="41717921"/>
<feature type="region of interest" description="Disordered" evidence="1">
    <location>
        <begin position="1"/>
        <end position="21"/>
    </location>
</feature>
<dbReference type="Proteomes" id="UP000322983">
    <property type="component" value="Chromosome"/>
</dbReference>
<evidence type="ECO:0000256" key="1">
    <source>
        <dbReference type="SAM" id="MobiDB-lite"/>
    </source>
</evidence>
<keyword evidence="4" id="KW-1185">Reference proteome</keyword>
<evidence type="ECO:0000313" key="5">
    <source>
        <dbReference type="Proteomes" id="UP000325030"/>
    </source>
</evidence>
<dbReference type="EMBL" id="AP018930">
    <property type="protein sequence ID" value="BBG27054.1"/>
    <property type="molecule type" value="Genomic_DNA"/>
</dbReference>
<evidence type="ECO:0000313" key="2">
    <source>
        <dbReference type="EMBL" id="BBG24297.1"/>
    </source>
</evidence>
<protein>
    <submittedName>
        <fullName evidence="2">Uncharacterized protein</fullName>
    </submittedName>
</protein>
<organism evidence="2 4">
    <name type="scientific">Sulfuracidifex tepidarius</name>
    <dbReference type="NCBI Taxonomy" id="1294262"/>
    <lineage>
        <taxon>Archaea</taxon>
        <taxon>Thermoproteota</taxon>
        <taxon>Thermoprotei</taxon>
        <taxon>Sulfolobales</taxon>
        <taxon>Sulfolobaceae</taxon>
        <taxon>Sulfuracidifex</taxon>
    </lineage>
</organism>
<accession>A0A510DVT1</accession>
<dbReference type="RefSeq" id="WP_054845038.1">
    <property type="nucleotide sequence ID" value="NZ_AP018929.1"/>
</dbReference>
<dbReference type="STRING" id="1294262.GCA_001316085_00425"/>
<dbReference type="EMBL" id="AP018929">
    <property type="protein sequence ID" value="BBG24297.1"/>
    <property type="molecule type" value="Genomic_DNA"/>
</dbReference>
<dbReference type="Proteomes" id="UP000325030">
    <property type="component" value="Chromosome"/>
</dbReference>
<reference evidence="5" key="1">
    <citation type="submission" date="2018-09" db="EMBL/GenBank/DDBJ databases">
        <title>Complete Genome Sequencing of Sulfolobus sp. JCM 16834.</title>
        <authorList>
            <person name="Kato S."/>
            <person name="Itoh T."/>
            <person name="Ohkuma M."/>
        </authorList>
    </citation>
    <scope>NUCLEOTIDE SEQUENCE [LARGE SCALE GENOMIC DNA]</scope>
    <source>
        <strain evidence="5">IC-007</strain>
    </source>
</reference>
<reference evidence="2 4" key="2">
    <citation type="journal article" date="2020" name="Int. J. Syst. Evol. Microbiol.">
        <title>Sulfuracidifex tepidarius gen. nov., sp. nov. and transfer of Sulfolobus metallicus Huber and Stetter 1992 to the genus Sulfuracidifex as Sulfuracidifex metallicus comb. nov.</title>
        <authorList>
            <person name="Itoh T."/>
            <person name="Miura T."/>
            <person name="Sakai H.D."/>
            <person name="Kato S."/>
            <person name="Ohkuma M."/>
            <person name="Takashina T."/>
        </authorList>
    </citation>
    <scope>NUCLEOTIDE SEQUENCE [LARGE SCALE GENOMIC DNA]</scope>
    <source>
        <strain evidence="2 4">IC-006</strain>
        <strain evidence="3">IC-007</strain>
    </source>
</reference>
<sequence length="102" mass="11712">MTEGTDGKGLKEDGKDNDDSKLMDMIMGYFTEYMDKYIQDTGKSDDDTIACYIALQTLSNVLKRTTEKRLNPSFVQKINSLIDDLTDDIIMRSEKDRERKEG</sequence>
<name>A0A510DVT1_9CREN</name>
<evidence type="ECO:0000313" key="4">
    <source>
        <dbReference type="Proteomes" id="UP000322983"/>
    </source>
</evidence>
<gene>
    <name evidence="2" type="ORF">IC006_1606</name>
    <name evidence="3" type="ORF">IC007_1583</name>
</gene>
<proteinExistence type="predicted"/>
<dbReference type="KEGG" id="step:IC006_1606"/>